<dbReference type="EMBL" id="JRLZ01000001">
    <property type="protein sequence ID" value="KGO97031.1"/>
    <property type="molecule type" value="Genomic_DNA"/>
</dbReference>
<dbReference type="OrthoDB" id="9763949at2"/>
<dbReference type="GO" id="GO:0016773">
    <property type="term" value="F:phosphotransferase activity, alcohol group as acceptor"/>
    <property type="evidence" value="ECO:0007669"/>
    <property type="project" value="InterPro"/>
</dbReference>
<dbReference type="eggNOG" id="COG2377">
    <property type="taxonomic scope" value="Bacteria"/>
</dbReference>
<evidence type="ECO:0000313" key="1">
    <source>
        <dbReference type="EMBL" id="KGO97031.1"/>
    </source>
</evidence>
<dbReference type="NCBIfam" id="NF007144">
    <property type="entry name" value="PRK09585.2-3"/>
    <property type="match status" value="1"/>
</dbReference>
<dbReference type="PATRIC" id="fig|1107311.5.peg.3"/>
<dbReference type="AlphaFoldDB" id="A0A0A2MZI5"/>
<gene>
    <name evidence="1" type="ORF">Q767_00015</name>
</gene>
<dbReference type="Proteomes" id="UP000030149">
    <property type="component" value="Unassembled WGS sequence"/>
</dbReference>
<dbReference type="Gene3D" id="3.30.420.40">
    <property type="match status" value="2"/>
</dbReference>
<dbReference type="GO" id="GO:0006040">
    <property type="term" value="P:amino sugar metabolic process"/>
    <property type="evidence" value="ECO:0007669"/>
    <property type="project" value="InterPro"/>
</dbReference>
<organism evidence="1 2">
    <name type="scientific">Flavobacterium enshiense DK69</name>
    <dbReference type="NCBI Taxonomy" id="1107311"/>
    <lineage>
        <taxon>Bacteria</taxon>
        <taxon>Pseudomonadati</taxon>
        <taxon>Bacteroidota</taxon>
        <taxon>Flavobacteriia</taxon>
        <taxon>Flavobacteriales</taxon>
        <taxon>Flavobacteriaceae</taxon>
        <taxon>Flavobacterium</taxon>
    </lineage>
</organism>
<proteinExistence type="predicted"/>
<dbReference type="Pfam" id="PF03702">
    <property type="entry name" value="AnmK"/>
    <property type="match status" value="1"/>
</dbReference>
<name>A0A0A2MZI5_9FLAO</name>
<accession>A0A0A2MZI5</accession>
<keyword evidence="2" id="KW-1185">Reference proteome</keyword>
<comment type="caution">
    <text evidence="1">The sequence shown here is derived from an EMBL/GenBank/DDBJ whole genome shotgun (WGS) entry which is preliminary data.</text>
</comment>
<dbReference type="RefSeq" id="WP_035629491.1">
    <property type="nucleotide sequence ID" value="NZ_AVCS01000016.1"/>
</dbReference>
<dbReference type="PANTHER" id="PTHR30605:SF0">
    <property type="entry name" value="ANHYDRO-N-ACETYLMURAMIC ACID KINASE"/>
    <property type="match status" value="1"/>
</dbReference>
<keyword evidence="1" id="KW-0418">Kinase</keyword>
<keyword evidence="1" id="KW-0808">Transferase</keyword>
<protein>
    <submittedName>
        <fullName evidence="1">Anhydro-N-acetylmuramic acid kinase</fullName>
    </submittedName>
</protein>
<dbReference type="GO" id="GO:0016301">
    <property type="term" value="F:kinase activity"/>
    <property type="evidence" value="ECO:0007669"/>
    <property type="project" value="UniProtKB-KW"/>
</dbReference>
<dbReference type="GO" id="GO:0009254">
    <property type="term" value="P:peptidoglycan turnover"/>
    <property type="evidence" value="ECO:0007669"/>
    <property type="project" value="InterPro"/>
</dbReference>
<dbReference type="PANTHER" id="PTHR30605">
    <property type="entry name" value="ANHYDRO-N-ACETYLMURAMIC ACID KINASE"/>
    <property type="match status" value="1"/>
</dbReference>
<reference evidence="2" key="1">
    <citation type="submission" date="2013-09" db="EMBL/GenBank/DDBJ databases">
        <authorList>
            <person name="Zeng Z."/>
            <person name="Chen C."/>
        </authorList>
    </citation>
    <scope>NUCLEOTIDE SEQUENCE [LARGE SCALE GENOMIC DNA]</scope>
    <source>
        <strain evidence="2">DK69</strain>
    </source>
</reference>
<dbReference type="InterPro" id="IPR005338">
    <property type="entry name" value="Anhydro_N_Ac-Mur_kinase"/>
</dbReference>
<dbReference type="SUPFAM" id="SSF53067">
    <property type="entry name" value="Actin-like ATPase domain"/>
    <property type="match status" value="1"/>
</dbReference>
<dbReference type="STRING" id="1107311.Q767_00015"/>
<sequence length="359" mass="40002">MQKKMYNVVGVMSGTSLDGVDLAHIRFSIENCKWEFQIFQCETVAYPEGWVGLLKKAVDFSEAELTTLNKEYTALLGGIISDFIAKHKIEDLDAVCSHGHTILHQPQNGFTLQIGNLPEIAELIQQKVVCDFRVQDVKMGGQGAPLVPIGDRILFSDYDYCLNLGGFSNVSFEENGNRIAFDISPVNTVLNFYADKLGLKFDDKGQISKSGIISAELLFELNKLDFYRKTYPKSLGFEFVKETVLPMIERYSISVEDKLRTFTEHVAFQIAAALPEKEGSLLVTGGGAYNIFLIERMRVYLPEMQIVVPDAKTIEFKEALIFALLGVLRLENEVNVLASVTGASGNHSSGVIYYKPVKL</sequence>
<evidence type="ECO:0000313" key="2">
    <source>
        <dbReference type="Proteomes" id="UP000030149"/>
    </source>
</evidence>
<dbReference type="GO" id="GO:0005524">
    <property type="term" value="F:ATP binding"/>
    <property type="evidence" value="ECO:0007669"/>
    <property type="project" value="InterPro"/>
</dbReference>
<dbReference type="InterPro" id="IPR043129">
    <property type="entry name" value="ATPase_NBD"/>
</dbReference>
<reference evidence="1 2" key="2">
    <citation type="journal article" date="2015" name="Stand. Genomic Sci.">
        <title>High quality draft genomic sequence of Flavobacterium enshiense DK69(T) and comparison among Flavobacterium genomes.</title>
        <authorList>
            <person name="Zeng Z."/>
            <person name="Chen C."/>
            <person name="Du H."/>
            <person name="Wang G."/>
            <person name="Li M."/>
        </authorList>
    </citation>
    <scope>NUCLEOTIDE SEQUENCE [LARGE SCALE GENOMIC DNA]</scope>
    <source>
        <strain evidence="1 2">DK69</strain>
    </source>
</reference>